<comment type="similarity">
    <text evidence="2">Belongs to the ATPase g subunit family.</text>
</comment>
<dbReference type="GO" id="GO:0031966">
    <property type="term" value="C:mitochondrial membrane"/>
    <property type="evidence" value="ECO:0007669"/>
    <property type="project" value="UniProtKB-SubCell"/>
</dbReference>
<evidence type="ECO:0000313" key="10">
    <source>
        <dbReference type="EMBL" id="MCL7039467.1"/>
    </source>
</evidence>
<reference evidence="10" key="1">
    <citation type="submission" date="2022-03" db="EMBL/GenBank/DDBJ databases">
        <title>A functionally conserved STORR gene fusion in Papaver species that diverged 16.8 million years ago.</title>
        <authorList>
            <person name="Catania T."/>
        </authorList>
    </citation>
    <scope>NUCLEOTIDE SEQUENCE</scope>
    <source>
        <strain evidence="10">S-191538</strain>
    </source>
</reference>
<organism evidence="10 11">
    <name type="scientific">Papaver nudicaule</name>
    <name type="common">Iceland poppy</name>
    <dbReference type="NCBI Taxonomy" id="74823"/>
    <lineage>
        <taxon>Eukaryota</taxon>
        <taxon>Viridiplantae</taxon>
        <taxon>Streptophyta</taxon>
        <taxon>Embryophyta</taxon>
        <taxon>Tracheophyta</taxon>
        <taxon>Spermatophyta</taxon>
        <taxon>Magnoliopsida</taxon>
        <taxon>Ranunculales</taxon>
        <taxon>Papaveraceae</taxon>
        <taxon>Papaveroideae</taxon>
        <taxon>Papaver</taxon>
    </lineage>
</organism>
<protein>
    <recommendedName>
        <fullName evidence="12">Mitochondrial ATP synthase subunit G protein</fullName>
    </recommendedName>
</protein>
<evidence type="ECO:0000256" key="5">
    <source>
        <dbReference type="ARBA" id="ARBA00022781"/>
    </source>
</evidence>
<evidence type="ECO:0000313" key="11">
    <source>
        <dbReference type="Proteomes" id="UP001177140"/>
    </source>
</evidence>
<keyword evidence="6" id="KW-0406">Ion transport</keyword>
<dbReference type="AlphaFoldDB" id="A0AA41VDU9"/>
<evidence type="ECO:0000256" key="7">
    <source>
        <dbReference type="ARBA" id="ARBA00023128"/>
    </source>
</evidence>
<keyword evidence="7" id="KW-0496">Mitochondrion</keyword>
<evidence type="ECO:0000256" key="8">
    <source>
        <dbReference type="ARBA" id="ARBA00023136"/>
    </source>
</evidence>
<comment type="subcellular location">
    <subcellularLocation>
        <location evidence="1">Mitochondrion membrane</location>
    </subcellularLocation>
</comment>
<keyword evidence="5" id="KW-0375">Hydrogen ion transport</keyword>
<comment type="caution">
    <text evidence="10">The sequence shown here is derived from an EMBL/GenBank/DDBJ whole genome shotgun (WGS) entry which is preliminary data.</text>
</comment>
<dbReference type="GO" id="GO:0015986">
    <property type="term" value="P:proton motive force-driven ATP synthesis"/>
    <property type="evidence" value="ECO:0007669"/>
    <property type="project" value="InterPro"/>
</dbReference>
<evidence type="ECO:0000256" key="9">
    <source>
        <dbReference type="ARBA" id="ARBA00023310"/>
    </source>
</evidence>
<evidence type="ECO:0008006" key="12">
    <source>
        <dbReference type="Google" id="ProtNLM"/>
    </source>
</evidence>
<accession>A0AA41VDU9</accession>
<evidence type="ECO:0000256" key="4">
    <source>
        <dbReference type="ARBA" id="ARBA00022547"/>
    </source>
</evidence>
<dbReference type="GO" id="GO:0045259">
    <property type="term" value="C:proton-transporting ATP synthase complex"/>
    <property type="evidence" value="ECO:0007669"/>
    <property type="project" value="UniProtKB-KW"/>
</dbReference>
<evidence type="ECO:0000256" key="6">
    <source>
        <dbReference type="ARBA" id="ARBA00023065"/>
    </source>
</evidence>
<keyword evidence="9" id="KW-0066">ATP synthesis</keyword>
<keyword evidence="11" id="KW-1185">Reference proteome</keyword>
<gene>
    <name evidence="10" type="ORF">MKW94_030203</name>
</gene>
<proteinExistence type="inferred from homology"/>
<keyword evidence="8" id="KW-0472">Membrane</keyword>
<evidence type="ECO:0000256" key="2">
    <source>
        <dbReference type="ARBA" id="ARBA00005699"/>
    </source>
</evidence>
<evidence type="ECO:0000256" key="1">
    <source>
        <dbReference type="ARBA" id="ARBA00004325"/>
    </source>
</evidence>
<keyword evidence="3" id="KW-0813">Transport</keyword>
<evidence type="ECO:0000256" key="3">
    <source>
        <dbReference type="ARBA" id="ARBA00022448"/>
    </source>
</evidence>
<name>A0AA41VDU9_PAPNU</name>
<dbReference type="Pfam" id="PF04718">
    <property type="entry name" value="ATP-synt_G"/>
    <property type="match status" value="1"/>
</dbReference>
<dbReference type="InterPro" id="IPR006808">
    <property type="entry name" value="ATP_synth_F0_gsu_mt"/>
</dbReference>
<dbReference type="EMBL" id="JAJJMA010201536">
    <property type="protein sequence ID" value="MCL7039467.1"/>
    <property type="molecule type" value="Genomic_DNA"/>
</dbReference>
<sequence length="102" mass="12050">MASKLVQLQAKACQATSFVAKHGGTYYKQMIEKNKQFIQEPATIEKCNELSKQLLYTRLASDTSFSYNLNHVSDEERRRQPDSQLLYFEPLFYLVKLQYLWF</sequence>
<dbReference type="PANTHER" id="PTHR12386">
    <property type="entry name" value="ATP SYNTHASE SUBUNIT"/>
    <property type="match status" value="1"/>
</dbReference>
<dbReference type="GO" id="GO:0015078">
    <property type="term" value="F:proton transmembrane transporter activity"/>
    <property type="evidence" value="ECO:0007669"/>
    <property type="project" value="InterPro"/>
</dbReference>
<dbReference type="Proteomes" id="UP001177140">
    <property type="component" value="Unassembled WGS sequence"/>
</dbReference>
<keyword evidence="4" id="KW-0138">CF(0)</keyword>